<dbReference type="EC" id="1.3.3.4" evidence="4"/>
<dbReference type="Proteomes" id="UP000318081">
    <property type="component" value="Chromosome"/>
</dbReference>
<dbReference type="PRINTS" id="PR00757">
    <property type="entry name" value="AMINEOXDASEF"/>
</dbReference>
<dbReference type="InterPro" id="IPR036188">
    <property type="entry name" value="FAD/NAD-bd_sf"/>
</dbReference>
<dbReference type="InterPro" id="IPR001613">
    <property type="entry name" value="Flavin_amine_oxidase"/>
</dbReference>
<dbReference type="Gene3D" id="3.50.50.60">
    <property type="entry name" value="FAD/NAD(P)-binding domain"/>
    <property type="match status" value="1"/>
</dbReference>
<reference evidence="4 5" key="1">
    <citation type="submission" date="2019-02" db="EMBL/GenBank/DDBJ databases">
        <title>Deep-cultivation of Planctomycetes and their phenomic and genomic characterization uncovers novel biology.</title>
        <authorList>
            <person name="Wiegand S."/>
            <person name="Jogler M."/>
            <person name="Boedeker C."/>
            <person name="Pinto D."/>
            <person name="Vollmers J."/>
            <person name="Rivas-Marin E."/>
            <person name="Kohn T."/>
            <person name="Peeters S.H."/>
            <person name="Heuer A."/>
            <person name="Rast P."/>
            <person name="Oberbeckmann S."/>
            <person name="Bunk B."/>
            <person name="Jeske O."/>
            <person name="Meyerdierks A."/>
            <person name="Storesund J.E."/>
            <person name="Kallscheuer N."/>
            <person name="Luecker S."/>
            <person name="Lage O.M."/>
            <person name="Pohl T."/>
            <person name="Merkel B.J."/>
            <person name="Hornburger P."/>
            <person name="Mueller R.-W."/>
            <person name="Bruemmer F."/>
            <person name="Labrenz M."/>
            <person name="Spormann A.M."/>
            <person name="Op den Camp H."/>
            <person name="Overmann J."/>
            <person name="Amann R."/>
            <person name="Jetten M.S.M."/>
            <person name="Mascher T."/>
            <person name="Medema M.H."/>
            <person name="Devos D.P."/>
            <person name="Kaster A.-K."/>
            <person name="Ovreas L."/>
            <person name="Rohde M."/>
            <person name="Galperin M.Y."/>
            <person name="Jogler C."/>
        </authorList>
    </citation>
    <scope>NUCLEOTIDE SEQUENCE [LARGE SCALE GENOMIC DNA]</scope>
    <source>
        <strain evidence="4 5">TBK1r</strain>
    </source>
</reference>
<keyword evidence="2 4" id="KW-0560">Oxidoreductase</keyword>
<organism evidence="4 5">
    <name type="scientific">Stieleria magnilauensis</name>
    <dbReference type="NCBI Taxonomy" id="2527963"/>
    <lineage>
        <taxon>Bacteria</taxon>
        <taxon>Pseudomonadati</taxon>
        <taxon>Planctomycetota</taxon>
        <taxon>Planctomycetia</taxon>
        <taxon>Pirellulales</taxon>
        <taxon>Pirellulaceae</taxon>
        <taxon>Stieleria</taxon>
    </lineage>
</organism>
<protein>
    <submittedName>
        <fullName evidence="4">Protoporphyrinogen oxidase</fullName>
        <ecNumber evidence="4">1.3.3.4</ecNumber>
    </submittedName>
</protein>
<dbReference type="EMBL" id="CP036432">
    <property type="protein sequence ID" value="QDV88239.1"/>
    <property type="molecule type" value="Genomic_DNA"/>
</dbReference>
<evidence type="ECO:0000259" key="3">
    <source>
        <dbReference type="Pfam" id="PF01593"/>
    </source>
</evidence>
<feature type="domain" description="Amine oxidase" evidence="3">
    <location>
        <begin position="49"/>
        <end position="458"/>
    </location>
</feature>
<comment type="cofactor">
    <cofactor evidence="1">
        <name>FAD</name>
        <dbReference type="ChEBI" id="CHEBI:57692"/>
    </cofactor>
</comment>
<evidence type="ECO:0000256" key="1">
    <source>
        <dbReference type="ARBA" id="ARBA00001974"/>
    </source>
</evidence>
<gene>
    <name evidence="4" type="primary">hemY_3</name>
    <name evidence="4" type="ORF">TBK1r_72710</name>
</gene>
<dbReference type="InterPro" id="IPR002937">
    <property type="entry name" value="Amino_oxidase"/>
</dbReference>
<evidence type="ECO:0000256" key="2">
    <source>
        <dbReference type="ARBA" id="ARBA00023002"/>
    </source>
</evidence>
<evidence type="ECO:0000313" key="4">
    <source>
        <dbReference type="EMBL" id="QDV88239.1"/>
    </source>
</evidence>
<dbReference type="GO" id="GO:0004729">
    <property type="term" value="F:oxygen-dependent protoporphyrinogen oxidase activity"/>
    <property type="evidence" value="ECO:0007669"/>
    <property type="project" value="UniProtKB-EC"/>
</dbReference>
<dbReference type="Pfam" id="PF01593">
    <property type="entry name" value="Amino_oxidase"/>
    <property type="match status" value="1"/>
</dbReference>
<dbReference type="SUPFAM" id="SSF51905">
    <property type="entry name" value="FAD/NAD(P)-binding domain"/>
    <property type="match status" value="1"/>
</dbReference>
<keyword evidence="5" id="KW-1185">Reference proteome</keyword>
<sequence>MPTAPGVLGVPLVDFHSIGTTVNAIQSDSGTNSNPPDSPANTVIIGGGLAGLSCAKRLAEGGHPVTLLEASDRVGGRVRTDVVDGLKLDHGFQVLLTAYPACRELLDYEGLRLRAFEPGALVRKRGRFARLGDPWRRPGQALATATSPVGSLMDKLRIAKARFLAGRGSLHDLYHRDGESTEQRLGQLGFSKAMIDEFFRPFLGGVFLDESLSTSSRMFEFVFRMFAAGNIAIPADGMAAIPRQLAERLPRGTLRLNTTVASIEHVDPHHRIHLTDGSHLDAASVVVATESNAAARLLDAPDLATRWNDATTMYFVADRSPNTGKLLMLRGDETGPIQTAVVLSDVAPEYASGGRSLISVSISDAQTEQPADALEDSVRDQARRWFGDDVDQWDLVQTIRVPYGLPELNLDPVVQPVRADQIDGLHAPANLYVCGDYRETPSIQGAMNSGLRVAAEILDAKSV</sequence>
<dbReference type="PANTHER" id="PTHR42841">
    <property type="entry name" value="AMINE OXIDASE"/>
    <property type="match status" value="1"/>
</dbReference>
<accession>A0ABX5Y7Z8</accession>
<name>A0ABX5Y7Z8_9BACT</name>
<evidence type="ECO:0000313" key="5">
    <source>
        <dbReference type="Proteomes" id="UP000318081"/>
    </source>
</evidence>
<proteinExistence type="predicted"/>